<reference evidence="3" key="1">
    <citation type="submission" date="2021-01" db="EMBL/GenBank/DDBJ databases">
        <authorList>
            <consortium name="Genoscope - CEA"/>
            <person name="William W."/>
        </authorList>
    </citation>
    <scope>NUCLEOTIDE SEQUENCE</scope>
</reference>
<organism evidence="3">
    <name type="scientific">Brassica napus</name>
    <name type="common">Rape</name>
    <dbReference type="NCBI Taxonomy" id="3708"/>
    <lineage>
        <taxon>Eukaryota</taxon>
        <taxon>Viridiplantae</taxon>
        <taxon>Streptophyta</taxon>
        <taxon>Embryophyta</taxon>
        <taxon>Tracheophyta</taxon>
        <taxon>Spermatophyta</taxon>
        <taxon>Magnoliopsida</taxon>
        <taxon>eudicotyledons</taxon>
        <taxon>Gunneridae</taxon>
        <taxon>Pentapetalae</taxon>
        <taxon>rosids</taxon>
        <taxon>malvids</taxon>
        <taxon>Brassicales</taxon>
        <taxon>Brassicaceae</taxon>
        <taxon>Brassiceae</taxon>
        <taxon>Brassica</taxon>
    </lineage>
</organism>
<evidence type="ECO:0000313" key="3">
    <source>
        <dbReference type="EMBL" id="CAF1696363.1"/>
    </source>
</evidence>
<dbReference type="EMBL" id="HG994367">
    <property type="protein sequence ID" value="CAF1696363.1"/>
    <property type="molecule type" value="Genomic_DNA"/>
</dbReference>
<dbReference type="AlphaFoldDB" id="A0A816I183"/>
<protein>
    <submittedName>
        <fullName evidence="3">(rape) hypothetical protein</fullName>
    </submittedName>
</protein>
<evidence type="ECO:0000256" key="2">
    <source>
        <dbReference type="SAM" id="SignalP"/>
    </source>
</evidence>
<proteinExistence type="predicted"/>
<feature type="region of interest" description="Disordered" evidence="1">
    <location>
        <begin position="61"/>
        <end position="85"/>
    </location>
</feature>
<evidence type="ECO:0000256" key="1">
    <source>
        <dbReference type="SAM" id="MobiDB-lite"/>
    </source>
</evidence>
<accession>A0A816I183</accession>
<feature type="compositionally biased region" description="Polar residues" evidence="1">
    <location>
        <begin position="62"/>
        <end position="75"/>
    </location>
</feature>
<sequence>MFMLLLVVMVSEECYCEPVQNVSGQNPTAASSLVHTSFVQISPVHTSPVHRPLVQASPVHKSLNTSHPTTAQPSTRAILHPSPPTPNTTIKSRLCQIDLLSKIQPHPCDLIVIILIQRWKASSIRFNSNFLI</sequence>
<feature type="signal peptide" evidence="2">
    <location>
        <begin position="1"/>
        <end position="16"/>
    </location>
</feature>
<name>A0A816I183_BRANA</name>
<keyword evidence="2" id="KW-0732">Signal</keyword>
<dbReference type="Proteomes" id="UP001295469">
    <property type="component" value="Chromosome C03"/>
</dbReference>
<feature type="chain" id="PRO_5032990221" evidence="2">
    <location>
        <begin position="17"/>
        <end position="132"/>
    </location>
</feature>
<gene>
    <name evidence="3" type="ORF">DARMORV10_C03P02320.1</name>
</gene>